<dbReference type="PANTHER" id="PTHR22904:SF523">
    <property type="entry name" value="STRESS-INDUCED-PHOSPHOPROTEIN 1"/>
    <property type="match status" value="1"/>
</dbReference>
<dbReference type="InterPro" id="IPR019734">
    <property type="entry name" value="TPR_rpt"/>
</dbReference>
<dbReference type="Gene3D" id="1.25.40.10">
    <property type="entry name" value="Tetratricopeptide repeat domain"/>
    <property type="match status" value="1"/>
</dbReference>
<accession>A0A836G3A4</accession>
<evidence type="ECO:0000313" key="4">
    <source>
        <dbReference type="EMBL" id="KAG5474282.1"/>
    </source>
</evidence>
<dbReference type="Proteomes" id="UP000673552">
    <property type="component" value="Chromosome 28"/>
</dbReference>
<dbReference type="OrthoDB" id="2335338at2759"/>
<keyword evidence="5" id="KW-1185">Reference proteome</keyword>
<dbReference type="AlphaFoldDB" id="A0A836G3A4"/>
<gene>
    <name evidence="4" type="ORF">LSCM1_03062</name>
</gene>
<keyword evidence="1" id="KW-0677">Repeat</keyword>
<reference evidence="4 5" key="1">
    <citation type="submission" date="2021-03" db="EMBL/GenBank/DDBJ databases">
        <title>Leishmania (Mundinia) martiniquensis Genome sequencing and assembly.</title>
        <authorList>
            <person name="Almutairi H."/>
            <person name="Gatherer D."/>
        </authorList>
    </citation>
    <scope>NUCLEOTIDE SEQUENCE [LARGE SCALE GENOMIC DNA]</scope>
    <source>
        <strain evidence="4">LSCM1</strain>
    </source>
</reference>
<keyword evidence="2 3" id="KW-0802">TPR repeat</keyword>
<dbReference type="PROSITE" id="PS50005">
    <property type="entry name" value="TPR"/>
    <property type="match status" value="1"/>
</dbReference>
<evidence type="ECO:0000313" key="5">
    <source>
        <dbReference type="Proteomes" id="UP000673552"/>
    </source>
</evidence>
<evidence type="ECO:0000256" key="1">
    <source>
        <dbReference type="ARBA" id="ARBA00022737"/>
    </source>
</evidence>
<evidence type="ECO:0000256" key="3">
    <source>
        <dbReference type="PROSITE-ProRule" id="PRU00339"/>
    </source>
</evidence>
<name>A0A836G3A4_9TRYP</name>
<dbReference type="GO" id="GO:0051879">
    <property type="term" value="F:Hsp90 protein binding"/>
    <property type="evidence" value="ECO:0007669"/>
    <property type="project" value="TreeGrafter"/>
</dbReference>
<dbReference type="InterPro" id="IPR011990">
    <property type="entry name" value="TPR-like_helical_dom_sf"/>
</dbReference>
<sequence>MQMPLDVPAATAAEEDTLISLCPEDDGDVPDMPFFAASNLEDRPIAPAAEDYPLGCEVELRDVEFAKIAQESSHWEPIMEAVFAVPRRRVRVDRHIGDYTFVLCNDIDGFERVGCTLYRACLSEPKVKATRYYSSIRSGISGLELDGNAEDIVRKPGQLGAATITAAEAIGTVVEARVVATASAGNSGVLTSLKSLRSAHSMGSLSDEARRRSFMAYMRKGTAEIGKRNCEAALRFYNRALEEMPEEEARVRSSRSVAYLLTGEKERALEDANRVVHLLPRESVGYIRTGNVLRSMKKFVDAQKMYATALKFDSSSAVVRNLLEGNSVAMLYEGRTKRYKKMRIVYDSSMKRAIAVSAQNIDANEIVMKEASSCVFPLSCGIYRVVSGRQRCPMCCHCGRPFVDEAQVTEQIPGLTKQLLSSLQVVVHPVPCDSDCNAFYCSESCKSKAWVEHHWVECTQRGRWREGVPVVHRLLDQYVTACSACALAADELSDASPAPKCVAEDTRPLITAACVRIAVRMMSRMVSSVLPAQEAVQQYRWLPVADVVRSQRREVKELLMTCYATLSCGFSSEDSDQLTFEVFQEYYEKAKSNSIMICCSMWPKVVERVRGHLDLVTAEDSPAGMHDSEAPFHLCLQQIMNAPRQGVPGTYHICISMFELASLMTSNNCTRSETLRPNVMVRTFAESAASLRLRTLRPITKEEMLTMTWPAYDAA</sequence>
<dbReference type="PANTHER" id="PTHR22904">
    <property type="entry name" value="TPR REPEAT CONTAINING PROTEIN"/>
    <property type="match status" value="1"/>
</dbReference>
<dbReference type="EMBL" id="JAFEUZ010000028">
    <property type="protein sequence ID" value="KAG5474282.1"/>
    <property type="molecule type" value="Genomic_DNA"/>
</dbReference>
<dbReference type="GeneID" id="92513126"/>
<evidence type="ECO:0000256" key="2">
    <source>
        <dbReference type="ARBA" id="ARBA00022803"/>
    </source>
</evidence>
<proteinExistence type="predicted"/>
<feature type="repeat" description="TPR" evidence="3">
    <location>
        <begin position="214"/>
        <end position="247"/>
    </location>
</feature>
<dbReference type="SMART" id="SM00028">
    <property type="entry name" value="TPR"/>
    <property type="match status" value="3"/>
</dbReference>
<comment type="caution">
    <text evidence="4">The sequence shown here is derived from an EMBL/GenBank/DDBJ whole genome shotgun (WGS) entry which is preliminary data.</text>
</comment>
<dbReference type="SUPFAM" id="SSF48452">
    <property type="entry name" value="TPR-like"/>
    <property type="match status" value="1"/>
</dbReference>
<dbReference type="RefSeq" id="XP_067177224.1">
    <property type="nucleotide sequence ID" value="XM_067320614.1"/>
</dbReference>
<dbReference type="KEGG" id="lmat:92513126"/>
<protein>
    <submittedName>
        <fullName evidence="4">Uncharacterized protein</fullName>
    </submittedName>
</protein>
<organism evidence="4 5">
    <name type="scientific">Leishmania martiniquensis</name>
    <dbReference type="NCBI Taxonomy" id="1580590"/>
    <lineage>
        <taxon>Eukaryota</taxon>
        <taxon>Discoba</taxon>
        <taxon>Euglenozoa</taxon>
        <taxon>Kinetoplastea</taxon>
        <taxon>Metakinetoplastina</taxon>
        <taxon>Trypanosomatida</taxon>
        <taxon>Trypanosomatidae</taxon>
        <taxon>Leishmaniinae</taxon>
        <taxon>Leishmania</taxon>
    </lineage>
</organism>